<gene>
    <name evidence="1" type="ORF">PWJ79_06480</name>
</gene>
<accession>A0AAQ3C4Y5</accession>
<reference evidence="1" key="1">
    <citation type="submission" date="2022-10" db="EMBL/GenBank/DDBJ databases">
        <title>Complete genome of Ep21-8.</title>
        <authorList>
            <person name="Kang Y.-R."/>
            <person name="Kim D.-H."/>
        </authorList>
    </citation>
    <scope>NUCLEOTIDE SEQUENCE</scope>
    <source>
        <strain evidence="1">Ep21-8</strain>
    </source>
</reference>
<evidence type="ECO:0000313" key="1">
    <source>
        <dbReference type="EMBL" id="WDU92263.1"/>
    </source>
</evidence>
<dbReference type="AlphaFoldDB" id="A0AAQ3C4Y5"/>
<dbReference type="GeneID" id="72528191"/>
<evidence type="ECO:0000313" key="2">
    <source>
        <dbReference type="Proteomes" id="UP001223683"/>
    </source>
</evidence>
<protein>
    <submittedName>
        <fullName evidence="1">Uncharacterized protein</fullName>
    </submittedName>
</protein>
<dbReference type="EMBL" id="CP118390">
    <property type="protein sequence ID" value="WDU92263.1"/>
    <property type="molecule type" value="Genomic_DNA"/>
</dbReference>
<sequence length="63" mass="7381">MYFATEDNFWRFYTNACGQWGWCVVAPTGYIVRHSVGFFPRRRDCLADARIHGYQDQPLTADC</sequence>
<dbReference type="RefSeq" id="WP_015461294.1">
    <property type="nucleotide sequence ID" value="NC_013508.1"/>
</dbReference>
<name>A0AAQ3C4Y5_EDWPI</name>
<organism evidence="1 2">
    <name type="scientific">Edwardsiella piscicida</name>
    <dbReference type="NCBI Taxonomy" id="1263550"/>
    <lineage>
        <taxon>Bacteria</taxon>
        <taxon>Pseudomonadati</taxon>
        <taxon>Pseudomonadota</taxon>
        <taxon>Gammaproteobacteria</taxon>
        <taxon>Enterobacterales</taxon>
        <taxon>Hafniaceae</taxon>
        <taxon>Edwardsiella</taxon>
    </lineage>
</organism>
<proteinExistence type="predicted"/>
<dbReference type="Proteomes" id="UP001223683">
    <property type="component" value="Chromosome"/>
</dbReference>